<dbReference type="RefSeq" id="WP_369774827.1">
    <property type="nucleotide sequence ID" value="NZ_JBGEHV010000017.1"/>
</dbReference>
<proteinExistence type="predicted"/>
<keyword evidence="2" id="KW-1185">Reference proteome</keyword>
<dbReference type="Proteomes" id="UP001564626">
    <property type="component" value="Unassembled WGS sequence"/>
</dbReference>
<dbReference type="EMBL" id="JBGEHV010000017">
    <property type="protein sequence ID" value="MEY8040091.1"/>
    <property type="molecule type" value="Genomic_DNA"/>
</dbReference>
<comment type="caution">
    <text evidence="1">The sequence shown here is derived from an EMBL/GenBank/DDBJ whole genome shotgun (WGS) entry which is preliminary data.</text>
</comment>
<accession>A0ABV4CJS1</accession>
<evidence type="ECO:0000313" key="1">
    <source>
        <dbReference type="EMBL" id="MEY8040091.1"/>
    </source>
</evidence>
<evidence type="ECO:0000313" key="2">
    <source>
        <dbReference type="Proteomes" id="UP001564626"/>
    </source>
</evidence>
<sequence>MPAGLVVILGEHSSASEDDGYLFGWFSGDLADDMPTQLLPAVQESPPRHGWAEATPVLLTSLIKGLWEL</sequence>
<gene>
    <name evidence="1" type="ORF">AB8O55_11855</name>
</gene>
<reference evidence="1 2" key="1">
    <citation type="submission" date="2024-08" db="EMBL/GenBank/DDBJ databases">
        <title>Genome mining of Saccharopolyspora cebuensis PGLac3 from Nigerian medicinal plant.</title>
        <authorList>
            <person name="Ezeobiora C.E."/>
            <person name="Igbokwe N.H."/>
            <person name="Amin D.H."/>
            <person name="Mendie U.E."/>
        </authorList>
    </citation>
    <scope>NUCLEOTIDE SEQUENCE [LARGE SCALE GENOMIC DNA]</scope>
    <source>
        <strain evidence="1 2">PGLac3</strain>
    </source>
</reference>
<organism evidence="1 2">
    <name type="scientific">Saccharopolyspora cebuensis</name>
    <dbReference type="NCBI Taxonomy" id="418759"/>
    <lineage>
        <taxon>Bacteria</taxon>
        <taxon>Bacillati</taxon>
        <taxon>Actinomycetota</taxon>
        <taxon>Actinomycetes</taxon>
        <taxon>Pseudonocardiales</taxon>
        <taxon>Pseudonocardiaceae</taxon>
        <taxon>Saccharopolyspora</taxon>
    </lineage>
</organism>
<name>A0ABV4CJS1_9PSEU</name>
<protein>
    <submittedName>
        <fullName evidence="1">Uncharacterized protein</fullName>
    </submittedName>
</protein>